<keyword evidence="3" id="KW-0813">Transport</keyword>
<evidence type="ECO:0000313" key="8">
    <source>
        <dbReference type="EMBL" id="MSE03744.1"/>
    </source>
</evidence>
<dbReference type="RefSeq" id="WP_003156091.1">
    <property type="nucleotide sequence ID" value="NZ_BPWC01000006.1"/>
</dbReference>
<gene>
    <name evidence="8" type="ORF">GKC39_16955</name>
</gene>
<dbReference type="AlphaFoldDB" id="A0A6A8LJ22"/>
<accession>A0A6A8LJ22</accession>
<dbReference type="GO" id="GO:0015104">
    <property type="term" value="F:antimonite transmembrane transporter activity"/>
    <property type="evidence" value="ECO:0007669"/>
    <property type="project" value="TreeGrafter"/>
</dbReference>
<evidence type="ECO:0000256" key="1">
    <source>
        <dbReference type="ARBA" id="ARBA00004651"/>
    </source>
</evidence>
<proteinExistence type="inferred from homology"/>
<comment type="similarity">
    <text evidence="2">Belongs to the arsenical resistance-3 (ACR3) (TC 2.A.59) family.</text>
</comment>
<sequence>MKITRETLEKQQIWIYGATLVIGGLAGIAGKDSGLRWGWTISPLIAVLMYAMFAQIPFLKLREAMSNLKFMAALLIGNFLAVPVVVWVLTAIFPQSPPILSGVCLVLLTPCIDYVIVFTQLGKGNERLILASTPVLFAVQMVLLPLYLWLFIGKEVIGAVHAGPFLEAFSLLIAVPLLAAVMTQLWADKKPAGEKVLEWTAWLPVPFMALVLLAVVATQIGKVINDADIIIRVIPIYLLFLLIMPFVSRFIAYAFRLDTGEGRALIFSTGTRNSLAVLPLALALPDAWASLAAAVIVTQTIVELIGELVYIKAVPGWLLK</sequence>
<evidence type="ECO:0000256" key="7">
    <source>
        <dbReference type="ARBA" id="ARBA00023136"/>
    </source>
</evidence>
<dbReference type="InterPro" id="IPR004706">
    <property type="entry name" value="Arsenical-R_Acr3"/>
</dbReference>
<dbReference type="Pfam" id="PF01758">
    <property type="entry name" value="SBF"/>
    <property type="match status" value="1"/>
</dbReference>
<keyword evidence="4" id="KW-1003">Cell membrane</keyword>
<evidence type="ECO:0000256" key="2">
    <source>
        <dbReference type="ARBA" id="ARBA00010110"/>
    </source>
</evidence>
<dbReference type="GO" id="GO:0015105">
    <property type="term" value="F:arsenite transmembrane transporter activity"/>
    <property type="evidence" value="ECO:0007669"/>
    <property type="project" value="TreeGrafter"/>
</dbReference>
<evidence type="ECO:0000256" key="6">
    <source>
        <dbReference type="ARBA" id="ARBA00022989"/>
    </source>
</evidence>
<evidence type="ECO:0000256" key="5">
    <source>
        <dbReference type="ARBA" id="ARBA00022692"/>
    </source>
</evidence>
<evidence type="ECO:0000256" key="3">
    <source>
        <dbReference type="ARBA" id="ARBA00022448"/>
    </source>
</evidence>
<dbReference type="InterPro" id="IPR038770">
    <property type="entry name" value="Na+/solute_symporter_sf"/>
</dbReference>
<dbReference type="GO" id="GO:0015297">
    <property type="term" value="F:antiporter activity"/>
    <property type="evidence" value="ECO:0007669"/>
    <property type="project" value="InterPro"/>
</dbReference>
<dbReference type="PANTHER" id="PTHR43057">
    <property type="entry name" value="ARSENITE EFFLUX TRANSPORTER"/>
    <property type="match status" value="1"/>
</dbReference>
<dbReference type="Gene3D" id="1.20.1530.20">
    <property type="match status" value="1"/>
</dbReference>
<keyword evidence="5" id="KW-0812">Transmembrane</keyword>
<keyword evidence="7" id="KW-0472">Membrane</keyword>
<dbReference type="EMBL" id="WKKV01000010">
    <property type="protein sequence ID" value="MSE03744.1"/>
    <property type="molecule type" value="Genomic_DNA"/>
</dbReference>
<protein>
    <submittedName>
        <fullName evidence="8">Arsenic resistance protein</fullName>
    </submittedName>
</protein>
<keyword evidence="6" id="KW-1133">Transmembrane helix</keyword>
<dbReference type="PANTHER" id="PTHR43057:SF1">
    <property type="entry name" value="ARSENICAL-RESISTANCE PROTEIN 3"/>
    <property type="match status" value="1"/>
</dbReference>
<organism evidence="8">
    <name type="scientific">Bacillus velezensis</name>
    <dbReference type="NCBI Taxonomy" id="492670"/>
    <lineage>
        <taxon>Bacteria</taxon>
        <taxon>Bacillati</taxon>
        <taxon>Bacillota</taxon>
        <taxon>Bacilli</taxon>
        <taxon>Bacillales</taxon>
        <taxon>Bacillaceae</taxon>
        <taxon>Bacillus</taxon>
        <taxon>Bacillus amyloliquefaciens group</taxon>
    </lineage>
</organism>
<dbReference type="GO" id="GO:0005886">
    <property type="term" value="C:plasma membrane"/>
    <property type="evidence" value="ECO:0007669"/>
    <property type="project" value="UniProtKB-SubCell"/>
</dbReference>
<evidence type="ECO:0000256" key="4">
    <source>
        <dbReference type="ARBA" id="ARBA00022475"/>
    </source>
</evidence>
<dbReference type="InterPro" id="IPR002657">
    <property type="entry name" value="BilAc:Na_symport/Acr3"/>
</dbReference>
<comment type="subcellular location">
    <subcellularLocation>
        <location evidence="1">Cell membrane</location>
        <topology evidence="1">Multi-pass membrane protein</topology>
    </subcellularLocation>
</comment>
<comment type="caution">
    <text evidence="8">The sequence shown here is derived from an EMBL/GenBank/DDBJ whole genome shotgun (WGS) entry which is preliminary data.</text>
</comment>
<name>A0A6A8LJ22_BACVE</name>
<reference evidence="8" key="1">
    <citation type="submission" date="2019-11" db="EMBL/GenBank/DDBJ databases">
        <title>Draft Genome Sequence of Plant Growth-Promoting Rhizosphere-Associated Bacteria.</title>
        <authorList>
            <person name="Vasilyev I.Y."/>
            <person name="Radchenko V."/>
            <person name="Ilnitskaya E.V."/>
        </authorList>
    </citation>
    <scope>NUCLEOTIDE SEQUENCE</scope>
    <source>
        <strain evidence="8">VRA_517_n</strain>
    </source>
</reference>